<proteinExistence type="predicted"/>
<accession>A0A9D7S7T6</accession>
<dbReference type="Proteomes" id="UP000808349">
    <property type="component" value="Unassembled WGS sequence"/>
</dbReference>
<dbReference type="AlphaFoldDB" id="A0A9D7S7T6"/>
<organism evidence="1 2">
    <name type="scientific">Candidatus Defluviibacterium haderslevense</name>
    <dbReference type="NCBI Taxonomy" id="2981993"/>
    <lineage>
        <taxon>Bacteria</taxon>
        <taxon>Pseudomonadati</taxon>
        <taxon>Bacteroidota</taxon>
        <taxon>Saprospiria</taxon>
        <taxon>Saprospirales</taxon>
        <taxon>Saprospiraceae</taxon>
        <taxon>Candidatus Defluviibacterium</taxon>
    </lineage>
</organism>
<dbReference type="EMBL" id="JADKFW010000004">
    <property type="protein sequence ID" value="MBK9717525.1"/>
    <property type="molecule type" value="Genomic_DNA"/>
</dbReference>
<gene>
    <name evidence="1" type="ORF">IPO85_08440</name>
</gene>
<comment type="caution">
    <text evidence="1">The sequence shown here is derived from an EMBL/GenBank/DDBJ whole genome shotgun (WGS) entry which is preliminary data.</text>
</comment>
<reference evidence="1 2" key="1">
    <citation type="submission" date="2020-10" db="EMBL/GenBank/DDBJ databases">
        <title>Connecting structure to function with the recovery of over 1000 high-quality activated sludge metagenome-assembled genomes encoding full-length rRNA genes using long-read sequencing.</title>
        <authorList>
            <person name="Singleton C.M."/>
            <person name="Petriglieri F."/>
            <person name="Kristensen J.M."/>
            <person name="Kirkegaard R.H."/>
            <person name="Michaelsen T.Y."/>
            <person name="Andersen M.H."/>
            <person name="Karst S.M."/>
            <person name="Dueholm M.S."/>
            <person name="Nielsen P.H."/>
            <person name="Albertsen M."/>
        </authorList>
    </citation>
    <scope>NUCLEOTIDE SEQUENCE [LARGE SCALE GENOMIC DNA]</scope>
    <source>
        <strain evidence="1">Ribe_18-Q3-R11-54_BAT3C.373</strain>
    </source>
</reference>
<protein>
    <submittedName>
        <fullName evidence="1">Uncharacterized protein</fullName>
    </submittedName>
</protein>
<name>A0A9D7S7T6_9BACT</name>
<evidence type="ECO:0000313" key="2">
    <source>
        <dbReference type="Proteomes" id="UP000808349"/>
    </source>
</evidence>
<evidence type="ECO:0000313" key="1">
    <source>
        <dbReference type="EMBL" id="MBK9717525.1"/>
    </source>
</evidence>
<sequence>MAGQLARLLQNGWFPIKGFRCYSSKHQEKKKDSKYGKFQKEIRIYETQDKPKILALNIPDKNINALLNSVETNDEISFVGTFEHIKSKGTLGTVYFKINTATNKIVLSNINTFKKEIFDFYNIKPSKSAKGVGMNYLLPFSISKTTKNNSYLFLDTRYLITRRYKNNTVTTYYSDNKMVVKFDTSGNIIYERIIPSRVESVDYNEGLSSKVFSHNENIIVIYNSHEDNINRGQNKPISTNKDVFKLTLTKTFSLFTKNNKNKNNIAMANIDEKGIVKLIPITSFRTDNMKIADPQAYYNQKSGTFVFATADDKEFKILKGEFIETKPKK</sequence>